<keyword evidence="7 9" id="KW-0472">Membrane</keyword>
<feature type="region of interest" description="Disordered" evidence="8">
    <location>
        <begin position="445"/>
        <end position="470"/>
    </location>
</feature>
<organism evidence="12 13">
    <name type="scientific">Phialemonium thermophilum</name>
    <dbReference type="NCBI Taxonomy" id="223376"/>
    <lineage>
        <taxon>Eukaryota</taxon>
        <taxon>Fungi</taxon>
        <taxon>Dikarya</taxon>
        <taxon>Ascomycota</taxon>
        <taxon>Pezizomycotina</taxon>
        <taxon>Sordariomycetes</taxon>
        <taxon>Sordariomycetidae</taxon>
        <taxon>Cephalothecales</taxon>
        <taxon>Cephalothecaceae</taxon>
        <taxon>Phialemonium</taxon>
    </lineage>
</organism>
<feature type="compositionally biased region" description="Acidic residues" evidence="8">
    <location>
        <begin position="678"/>
        <end position="689"/>
    </location>
</feature>
<feature type="region of interest" description="Disordered" evidence="8">
    <location>
        <begin position="950"/>
        <end position="972"/>
    </location>
</feature>
<dbReference type="InterPro" id="IPR027417">
    <property type="entry name" value="P-loop_NTPase"/>
</dbReference>
<keyword evidence="5" id="KW-0067">ATP-binding</keyword>
<feature type="transmembrane region" description="Helical" evidence="9">
    <location>
        <begin position="90"/>
        <end position="110"/>
    </location>
</feature>
<feature type="transmembrane region" description="Helical" evidence="9">
    <location>
        <begin position="29"/>
        <end position="51"/>
    </location>
</feature>
<feature type="transmembrane region" description="Helical" evidence="9">
    <location>
        <begin position="1293"/>
        <end position="1316"/>
    </location>
</feature>
<dbReference type="Pfam" id="PF00664">
    <property type="entry name" value="ABC_membrane"/>
    <property type="match status" value="2"/>
</dbReference>
<keyword evidence="13" id="KW-1185">Reference proteome</keyword>
<keyword evidence="2" id="KW-0813">Transport</keyword>
<evidence type="ECO:0000313" key="12">
    <source>
        <dbReference type="EMBL" id="KAL1867541.1"/>
    </source>
</evidence>
<dbReference type="InterPro" id="IPR050173">
    <property type="entry name" value="ABC_transporter_C-like"/>
</dbReference>
<evidence type="ECO:0000313" key="13">
    <source>
        <dbReference type="Proteomes" id="UP001586593"/>
    </source>
</evidence>
<dbReference type="PROSITE" id="PS00211">
    <property type="entry name" value="ABC_TRANSPORTER_1"/>
    <property type="match status" value="2"/>
</dbReference>
<reference evidence="12 13" key="1">
    <citation type="journal article" date="2024" name="Commun. Biol.">
        <title>Comparative genomic analysis of thermophilic fungi reveals convergent evolutionary adaptations and gene losses.</title>
        <authorList>
            <person name="Steindorff A.S."/>
            <person name="Aguilar-Pontes M.V."/>
            <person name="Robinson A.J."/>
            <person name="Andreopoulos B."/>
            <person name="LaButti K."/>
            <person name="Kuo A."/>
            <person name="Mondo S."/>
            <person name="Riley R."/>
            <person name="Otillar R."/>
            <person name="Haridas S."/>
            <person name="Lipzen A."/>
            <person name="Grimwood J."/>
            <person name="Schmutz J."/>
            <person name="Clum A."/>
            <person name="Reid I.D."/>
            <person name="Moisan M.C."/>
            <person name="Butler G."/>
            <person name="Nguyen T.T.M."/>
            <person name="Dewar K."/>
            <person name="Conant G."/>
            <person name="Drula E."/>
            <person name="Henrissat B."/>
            <person name="Hansel C."/>
            <person name="Singer S."/>
            <person name="Hutchinson M.I."/>
            <person name="de Vries R.P."/>
            <person name="Natvig D.O."/>
            <person name="Powell A.J."/>
            <person name="Tsang A."/>
            <person name="Grigoriev I.V."/>
        </authorList>
    </citation>
    <scope>NUCLEOTIDE SEQUENCE [LARGE SCALE GENOMIC DNA]</scope>
    <source>
        <strain evidence="12 13">ATCC 24622</strain>
    </source>
</reference>
<evidence type="ECO:0000256" key="3">
    <source>
        <dbReference type="ARBA" id="ARBA00022692"/>
    </source>
</evidence>
<dbReference type="Gene3D" id="3.40.50.300">
    <property type="entry name" value="P-loop containing nucleotide triphosphate hydrolases"/>
    <property type="match status" value="2"/>
</dbReference>
<feature type="region of interest" description="Disordered" evidence="8">
    <location>
        <begin position="1424"/>
        <end position="1451"/>
    </location>
</feature>
<feature type="transmembrane region" description="Helical" evidence="9">
    <location>
        <begin position="1004"/>
        <end position="1025"/>
    </location>
</feature>
<evidence type="ECO:0000256" key="8">
    <source>
        <dbReference type="SAM" id="MobiDB-lite"/>
    </source>
</evidence>
<dbReference type="CDD" id="cd18604">
    <property type="entry name" value="ABC_6TM_VMR1_D2_like"/>
    <property type="match status" value="1"/>
</dbReference>
<sequence length="1637" mass="179910">MMGPVLDWSSFWPCFRCCDRFWIPSRAAIGPHCVGIVVHIPGLVALAVLLLRYACAPLWRRRPLWLRKFAAEEDLEAPPKALSSPWTWSLCSLLSLSLLGVVGGIAASLATGPGPIYSTPVLPCLVSCLILLVVRPRATPGPVLTIHVALLLVQILLGMSVPDLARGWAGLLWLAEMLVPSLTLIVILNMPMRDPLLDDADVSRPFTPPKASLRSPEDAFTLWQFLTVSWMQPLIALGRERQLHDEDVWFLPFEFQHQRLHLLFREIRGSVIGRLLRANGLDLCVMSVLGVVESVMTLSSVVFLRQLLAVLSDERGGTTRAALVYAVLTLLARWWVAQSNVISLWFSRRAYERSRGEMITMIYEKTLRRKAFTFPSRPAQESASSPDTSAAPTLWEEEEDDDDHNNNNETESRDGGTSSPTTKPGRLSSVTDKLRFLLGWKPRRGVASSRPAKGLPTTSSSSSSSADAASLPASTGKILNLMRNDVYEVAQRFWEFASLITKPLNFVLSVALVWRFLGGSSLWGIAILVAAQAVNAGVARAMLRVERARRAVTDVKLQLTSQFVEALRHLRWYGWEDAWLRQILDSRQAELAKRLTAGLLSKTIANVNNLASFTFPVAGFYGYTVLTGRPLTVDVAFPALDLFSQLQTSLQELPDLVTVLLNARVAMGRIEAFMAEPDKDEDDEEEQDHDDGRGRERAAAATTTTPPPPEEDLRIAVRGASFSWPGASRIVLRDVTFACRPGLTLVCGVVGAGKTALLHAILGELDQHGGQREVPSETIGYCAQTPWLESMSIRENILFCAAYDEQRYRQTLDACCLLPDLAEFKAGDLSMIGENGIGLSGGQRARVALARAVYSRSRILLLDDPIAALDHQTASDILRKLFGGSRSSSSSLTAGRLVVFVTHRVDLAMRYADQVLDVTDSGRVKTLSREELETDEELRHLASLAVDAHHDESEAGQKDGDDDDDDDDDDTAIPDRFIEEEYRAEGGVMLSVYWRYVKAGGLRWWALLVACFAAFRAVRVAYFWFLKKWGEAYGTQSSLSPFLGDHPSYYRKGYAQTYPQPQQQWASFEAATSSSFFDWFDVTRGLPDPGTNVSPWLLWFLALSLAQVLTYVLSDGVMLVIVYQAGKRLFAAVMRRVSNATFRFYDVTPVGRLMNRLTSDIGTMDGQIANQLMQVAWSGVSWASSVVVIAAVTPPFLALTLAMTAAFVWVFLRFLPASQSLRRLEMTSLSPLMSNFGTLLDGLTTVRAFRAQPHFEARIVATTDSFQKMDHFYWSLQSWLTYRFDSLSALSTFAMTVTALASGLSAGSVGFVLAAASNFVLATHQLCRKYGELQMQFLSVERVIELLDLEQEPRGRLQPPAAWPTYRDDIVFRDVTLRYAPGLEPSLRDVSFRIPAGSTVAVTGRSGSGKSTLALALLGTILPDGNRKDNDDDNDGGVPGSSGGSSNKGTIHIGSIDVAQVDKHALRRGITFVAQDPVLFPGTVRDNLDPLREHTDEECAEVLVRVLGGGGGGDGGGGRDETASTASTAAAAAGVARLRLDSPVDAGGRNLSQGQRQLIGLGRAVLRRSPVVILDEATASIDRKTAFYIQQVLREELKESTVITIAHRVEAVKDADYKIVLDKGRVVECGEIEREAE</sequence>
<feature type="transmembrane region" description="Helical" evidence="9">
    <location>
        <begin position="323"/>
        <end position="346"/>
    </location>
</feature>
<keyword evidence="3 9" id="KW-0812">Transmembrane</keyword>
<feature type="compositionally biased region" description="Low complexity" evidence="8">
    <location>
        <begin position="382"/>
        <end position="393"/>
    </location>
</feature>
<dbReference type="Pfam" id="PF00005">
    <property type="entry name" value="ABC_tran"/>
    <property type="match status" value="2"/>
</dbReference>
<protein>
    <recommendedName>
        <fullName evidence="14">ABC transporter</fullName>
    </recommendedName>
</protein>
<comment type="caution">
    <text evidence="12">The sequence shown here is derived from an EMBL/GenBank/DDBJ whole genome shotgun (WGS) entry which is preliminary data.</text>
</comment>
<dbReference type="SUPFAM" id="SSF90123">
    <property type="entry name" value="ABC transporter transmembrane region"/>
    <property type="match status" value="2"/>
</dbReference>
<keyword evidence="4" id="KW-0547">Nucleotide-binding</keyword>
<evidence type="ECO:0000256" key="2">
    <source>
        <dbReference type="ARBA" id="ARBA00022448"/>
    </source>
</evidence>
<dbReference type="SMART" id="SM00382">
    <property type="entry name" value="AAA"/>
    <property type="match status" value="2"/>
</dbReference>
<feature type="domain" description="ABC transporter" evidence="10">
    <location>
        <begin position="717"/>
        <end position="945"/>
    </location>
</feature>
<feature type="transmembrane region" description="Helical" evidence="9">
    <location>
        <begin position="283"/>
        <end position="303"/>
    </location>
</feature>
<keyword evidence="6 9" id="KW-1133">Transmembrane helix</keyword>
<dbReference type="Proteomes" id="UP001586593">
    <property type="component" value="Unassembled WGS sequence"/>
</dbReference>
<evidence type="ECO:0008006" key="14">
    <source>
        <dbReference type="Google" id="ProtNLM"/>
    </source>
</evidence>
<accession>A0ABR3WV58</accession>
<feature type="transmembrane region" description="Helical" evidence="9">
    <location>
        <begin position="167"/>
        <end position="188"/>
    </location>
</feature>
<dbReference type="CDD" id="cd18596">
    <property type="entry name" value="ABC_6TM_VMR1_D1_like"/>
    <property type="match status" value="1"/>
</dbReference>
<feature type="transmembrane region" description="Helical" evidence="9">
    <location>
        <begin position="141"/>
        <end position="161"/>
    </location>
</feature>
<dbReference type="InterPro" id="IPR003439">
    <property type="entry name" value="ABC_transporter-like_ATP-bd"/>
</dbReference>
<feature type="transmembrane region" description="Helical" evidence="9">
    <location>
        <begin position="1196"/>
        <end position="1215"/>
    </location>
</feature>
<dbReference type="EMBL" id="JAZHXJ010000238">
    <property type="protein sequence ID" value="KAL1867541.1"/>
    <property type="molecule type" value="Genomic_DNA"/>
</dbReference>
<feature type="domain" description="ABC transporter" evidence="10">
    <location>
        <begin position="1370"/>
        <end position="1636"/>
    </location>
</feature>
<dbReference type="PANTHER" id="PTHR24223:SF415">
    <property type="entry name" value="FI20190P1"/>
    <property type="match status" value="1"/>
</dbReference>
<comment type="subcellular location">
    <subcellularLocation>
        <location evidence="1">Membrane</location>
    </subcellularLocation>
</comment>
<evidence type="ECO:0000256" key="9">
    <source>
        <dbReference type="SAM" id="Phobius"/>
    </source>
</evidence>
<evidence type="ECO:0000256" key="7">
    <source>
        <dbReference type="ARBA" id="ARBA00023136"/>
    </source>
</evidence>
<feature type="compositionally biased region" description="Basic and acidic residues" evidence="8">
    <location>
        <begin position="404"/>
        <end position="414"/>
    </location>
</feature>
<evidence type="ECO:0000259" key="11">
    <source>
        <dbReference type="PROSITE" id="PS50929"/>
    </source>
</evidence>
<feature type="region of interest" description="Disordered" evidence="8">
    <location>
        <begin position="674"/>
        <end position="713"/>
    </location>
</feature>
<dbReference type="PROSITE" id="PS50893">
    <property type="entry name" value="ABC_TRANSPORTER_2"/>
    <property type="match status" value="2"/>
</dbReference>
<evidence type="ECO:0000256" key="1">
    <source>
        <dbReference type="ARBA" id="ARBA00004370"/>
    </source>
</evidence>
<feature type="transmembrane region" description="Helical" evidence="9">
    <location>
        <begin position="1096"/>
        <end position="1126"/>
    </location>
</feature>
<dbReference type="PANTHER" id="PTHR24223">
    <property type="entry name" value="ATP-BINDING CASSETTE SUB-FAMILY C"/>
    <property type="match status" value="1"/>
</dbReference>
<dbReference type="InterPro" id="IPR003593">
    <property type="entry name" value="AAA+_ATPase"/>
</dbReference>
<name>A0ABR3WV58_9PEZI</name>
<dbReference type="CDD" id="cd03244">
    <property type="entry name" value="ABCC_MRP_domain2"/>
    <property type="match status" value="1"/>
</dbReference>
<dbReference type="InterPro" id="IPR036640">
    <property type="entry name" value="ABC1_TM_sf"/>
</dbReference>
<feature type="compositionally biased region" description="Low complexity" evidence="8">
    <location>
        <begin position="459"/>
        <end position="470"/>
    </location>
</feature>
<evidence type="ECO:0000256" key="5">
    <source>
        <dbReference type="ARBA" id="ARBA00022840"/>
    </source>
</evidence>
<feature type="transmembrane region" description="Helical" evidence="9">
    <location>
        <begin position="522"/>
        <end position="543"/>
    </location>
</feature>
<feature type="domain" description="ABC transmembrane type-1" evidence="11">
    <location>
        <begin position="1006"/>
        <end position="1335"/>
    </location>
</feature>
<feature type="domain" description="ABC transmembrane type-1" evidence="11">
    <location>
        <begin position="474"/>
        <end position="662"/>
    </location>
</feature>
<feature type="compositionally biased region" description="Acidic residues" evidence="8">
    <location>
        <begin position="960"/>
        <end position="972"/>
    </location>
</feature>
<dbReference type="InterPro" id="IPR017871">
    <property type="entry name" value="ABC_transporter-like_CS"/>
</dbReference>
<dbReference type="CDD" id="cd03250">
    <property type="entry name" value="ABCC_MRP_domain1"/>
    <property type="match status" value="1"/>
</dbReference>
<dbReference type="PROSITE" id="PS50929">
    <property type="entry name" value="ABC_TM1F"/>
    <property type="match status" value="2"/>
</dbReference>
<feature type="compositionally biased region" description="Basic and acidic residues" evidence="8">
    <location>
        <begin position="950"/>
        <end position="959"/>
    </location>
</feature>
<evidence type="ECO:0000256" key="4">
    <source>
        <dbReference type="ARBA" id="ARBA00022741"/>
    </source>
</evidence>
<gene>
    <name evidence="12" type="ORF">VTK73DRAFT_4120</name>
</gene>
<dbReference type="InterPro" id="IPR011527">
    <property type="entry name" value="ABC1_TM_dom"/>
</dbReference>
<proteinExistence type="predicted"/>
<dbReference type="SUPFAM" id="SSF52540">
    <property type="entry name" value="P-loop containing nucleoside triphosphate hydrolases"/>
    <property type="match status" value="2"/>
</dbReference>
<dbReference type="Gene3D" id="1.20.1560.10">
    <property type="entry name" value="ABC transporter type 1, transmembrane domain"/>
    <property type="match status" value="2"/>
</dbReference>
<feature type="transmembrane region" description="Helical" evidence="9">
    <location>
        <begin position="116"/>
        <end position="134"/>
    </location>
</feature>
<evidence type="ECO:0000256" key="6">
    <source>
        <dbReference type="ARBA" id="ARBA00022989"/>
    </source>
</evidence>
<evidence type="ECO:0000259" key="10">
    <source>
        <dbReference type="PROSITE" id="PS50893"/>
    </source>
</evidence>
<feature type="region of interest" description="Disordered" evidence="8">
    <location>
        <begin position="375"/>
        <end position="427"/>
    </location>
</feature>